<evidence type="ECO:0000256" key="1">
    <source>
        <dbReference type="PIRSR" id="PIRSR639069-1"/>
    </source>
</evidence>
<dbReference type="GO" id="GO:0005976">
    <property type="term" value="P:polysaccharide metabolic process"/>
    <property type="evidence" value="ECO:0007669"/>
    <property type="project" value="TreeGrafter"/>
</dbReference>
<protein>
    <submittedName>
        <fullName evidence="4">Cephalosporin-C deacetylase</fullName>
        <ecNumber evidence="4">3.1.1.41</ecNumber>
    </submittedName>
</protein>
<feature type="active site" description="Nucleophile" evidence="1">
    <location>
        <position position="190"/>
    </location>
</feature>
<organism evidence="4 5">
    <name type="scientific">Herbiconiux flava</name>
    <dbReference type="NCBI Taxonomy" id="881268"/>
    <lineage>
        <taxon>Bacteria</taxon>
        <taxon>Bacillati</taxon>
        <taxon>Actinomycetota</taxon>
        <taxon>Actinomycetes</taxon>
        <taxon>Micrococcales</taxon>
        <taxon>Microbacteriaceae</taxon>
        <taxon>Herbiconiux</taxon>
    </lineage>
</organism>
<feature type="active site" description="Charge relay system" evidence="1">
    <location>
        <position position="305"/>
    </location>
</feature>
<evidence type="ECO:0000259" key="3">
    <source>
        <dbReference type="Pfam" id="PF05448"/>
    </source>
</evidence>
<dbReference type="Gene3D" id="3.40.50.1820">
    <property type="entry name" value="alpha/beta hydrolase"/>
    <property type="match status" value="1"/>
</dbReference>
<dbReference type="EMBL" id="JACCBM010000001">
    <property type="protein sequence ID" value="NYD70074.1"/>
    <property type="molecule type" value="Genomic_DNA"/>
</dbReference>
<keyword evidence="5" id="KW-1185">Reference proteome</keyword>
<evidence type="ECO:0000313" key="5">
    <source>
        <dbReference type="Proteomes" id="UP000549913"/>
    </source>
</evidence>
<dbReference type="InterPro" id="IPR008391">
    <property type="entry name" value="AXE1_dom"/>
</dbReference>
<dbReference type="InterPro" id="IPR039069">
    <property type="entry name" value="CE7"/>
</dbReference>
<dbReference type="Proteomes" id="UP000549913">
    <property type="component" value="Unassembled WGS sequence"/>
</dbReference>
<dbReference type="PANTHER" id="PTHR40111">
    <property type="entry name" value="CEPHALOSPORIN-C DEACETYLASE"/>
    <property type="match status" value="1"/>
</dbReference>
<feature type="domain" description="Acetyl xylan esterase" evidence="3">
    <location>
        <begin position="2"/>
        <end position="320"/>
    </location>
</feature>
<keyword evidence="4" id="KW-0378">Hydrolase</keyword>
<dbReference type="InterPro" id="IPR029058">
    <property type="entry name" value="AB_hydrolase_fold"/>
</dbReference>
<dbReference type="PANTHER" id="PTHR40111:SF1">
    <property type="entry name" value="CEPHALOSPORIN-C DEACETYLASE"/>
    <property type="match status" value="1"/>
</dbReference>
<comment type="caution">
    <text evidence="4">The sequence shown here is derived from an EMBL/GenBank/DDBJ whole genome shotgun (WGS) entry which is preliminary data.</text>
</comment>
<reference evidence="4 5" key="1">
    <citation type="submission" date="2020-07" db="EMBL/GenBank/DDBJ databases">
        <title>Sequencing the genomes of 1000 actinobacteria strains.</title>
        <authorList>
            <person name="Klenk H.-P."/>
        </authorList>
    </citation>
    <scope>NUCLEOTIDE SEQUENCE [LARGE SCALE GENOMIC DNA]</scope>
    <source>
        <strain evidence="4 5">DSM 26474</strain>
    </source>
</reference>
<dbReference type="Pfam" id="PF05448">
    <property type="entry name" value="AXE1"/>
    <property type="match status" value="1"/>
</dbReference>
<proteinExistence type="predicted"/>
<sequence>MLTDLGEAELAEYESVQTAPDDFDEFWDSTLAEARAAGVGAGREVVLERVPTGLETVDVYDVTFPGFGGQGIKAWLRVPARAEGPLPAVVQYVGYGGGRGRAWENLFWASAGFAHLQMDTRGQGSTWSVGATGDPDGSTGPQIPGVMTRGIESREGYYYRRLMTDAVLAVDAARTLPQVDPERIGVVGGSQGGGLALAVAALAEGVTAGAFTTPFLCDYPRAIRITDAHPYKEIAQYLAVHRDRLGEVMETLRYFDGVNFARRAQVPAWFSAAMMDPITPPSTIAGAHRAYAGDSALHLWPFNGHEAGGPDEDALVLAFLASHLRR</sequence>
<gene>
    <name evidence="4" type="ORF">BJ984_001232</name>
</gene>
<dbReference type="AlphaFoldDB" id="A0A852SMP2"/>
<dbReference type="SUPFAM" id="SSF53474">
    <property type="entry name" value="alpha/beta-Hydrolases"/>
    <property type="match status" value="1"/>
</dbReference>
<feature type="active site" description="Charge relay system" evidence="1">
    <location>
        <position position="276"/>
    </location>
</feature>
<accession>A0A852SMP2</accession>
<dbReference type="RefSeq" id="WP_179547282.1">
    <property type="nucleotide sequence ID" value="NZ_BSEW01000001.1"/>
</dbReference>
<evidence type="ECO:0000313" key="4">
    <source>
        <dbReference type="EMBL" id="NYD70074.1"/>
    </source>
</evidence>
<dbReference type="EC" id="3.1.1.41" evidence="4"/>
<feature type="binding site" evidence="2">
    <location>
        <position position="95"/>
    </location>
    <ligand>
        <name>substrate</name>
    </ligand>
</feature>
<dbReference type="GO" id="GO:0047739">
    <property type="term" value="F:cephalosporin-C deacetylase activity"/>
    <property type="evidence" value="ECO:0007669"/>
    <property type="project" value="UniProtKB-EC"/>
</dbReference>
<name>A0A852SMP2_9MICO</name>
<evidence type="ECO:0000256" key="2">
    <source>
        <dbReference type="PIRSR" id="PIRSR639069-2"/>
    </source>
</evidence>